<dbReference type="PANTHER" id="PTHR43792">
    <property type="entry name" value="GNAT FAMILY, PUTATIVE (AFU_ORTHOLOGUE AFUA_3G00765)-RELATED-RELATED"/>
    <property type="match status" value="1"/>
</dbReference>
<reference evidence="2" key="1">
    <citation type="submission" date="2020-12" db="EMBL/GenBank/DDBJ databases">
        <title>Vagococcus allomyrinae sp. nov. and Enterococcus lavae sp. nov., isolated from the larvae of Allomyrina dichotoma.</title>
        <authorList>
            <person name="Lee S.D."/>
        </authorList>
    </citation>
    <scope>NUCLEOTIDE SEQUENCE</scope>
    <source>
        <strain evidence="2">BWB3-3</strain>
    </source>
</reference>
<dbReference type="GO" id="GO:0005737">
    <property type="term" value="C:cytoplasm"/>
    <property type="evidence" value="ECO:0007669"/>
    <property type="project" value="TreeGrafter"/>
</dbReference>
<protein>
    <submittedName>
        <fullName evidence="2">GNAT family N-acetyltransferase</fullName>
    </submittedName>
</protein>
<accession>A0A940P6I2</accession>
<gene>
    <name evidence="2" type="ORF">I6N95_13145</name>
</gene>
<dbReference type="InterPro" id="IPR016181">
    <property type="entry name" value="Acyl_CoA_acyltransferase"/>
</dbReference>
<dbReference type="GO" id="GO:0008999">
    <property type="term" value="F:protein-N-terminal-alanine acetyltransferase activity"/>
    <property type="evidence" value="ECO:0007669"/>
    <property type="project" value="TreeGrafter"/>
</dbReference>
<name>A0A940P6I2_9ENTE</name>
<evidence type="ECO:0000259" key="1">
    <source>
        <dbReference type="PROSITE" id="PS51186"/>
    </source>
</evidence>
<evidence type="ECO:0000313" key="2">
    <source>
        <dbReference type="EMBL" id="MBP1041960.1"/>
    </source>
</evidence>
<evidence type="ECO:0000313" key="3">
    <source>
        <dbReference type="Proteomes" id="UP000674938"/>
    </source>
</evidence>
<dbReference type="Pfam" id="PF13302">
    <property type="entry name" value="Acetyltransf_3"/>
    <property type="match status" value="1"/>
</dbReference>
<comment type="caution">
    <text evidence="2">The sequence shown here is derived from an EMBL/GenBank/DDBJ whole genome shotgun (WGS) entry which is preliminary data.</text>
</comment>
<dbReference type="AlphaFoldDB" id="A0A940P6I2"/>
<proteinExistence type="predicted"/>
<dbReference type="SUPFAM" id="SSF55729">
    <property type="entry name" value="Acyl-CoA N-acyltransferases (Nat)"/>
    <property type="match status" value="1"/>
</dbReference>
<dbReference type="RefSeq" id="WP_209528690.1">
    <property type="nucleotide sequence ID" value="NZ_JAEEGA010000008.1"/>
</dbReference>
<dbReference type="Proteomes" id="UP000674938">
    <property type="component" value="Unassembled WGS sequence"/>
</dbReference>
<dbReference type="EMBL" id="JAEEGA010000008">
    <property type="protein sequence ID" value="MBP1041960.1"/>
    <property type="molecule type" value="Genomic_DNA"/>
</dbReference>
<dbReference type="PROSITE" id="PS51186">
    <property type="entry name" value="GNAT"/>
    <property type="match status" value="1"/>
</dbReference>
<sequence>MSLSIETKRLKLMPINESHSSALHHFWSDPAVTQFMTIDPFETIEQTTEMIAFLVKKMTEGEASRYTIQLKNTEEIIGTCGLNYLDYQNNRTEVAYDLGSAYWGKGYAFEALSGFVEWVLQEQKFHRLEAKIDPDNLPSIKLIEKLGFKKEGLLRDYEKIGLHYYDVFMYSKIKEPENASQ</sequence>
<feature type="domain" description="N-acetyltransferase" evidence="1">
    <location>
        <begin position="10"/>
        <end position="171"/>
    </location>
</feature>
<dbReference type="PANTHER" id="PTHR43792:SF9">
    <property type="entry name" value="RIBOSOMAL-PROTEIN-ALANINE ACETYLTRANSFERASE"/>
    <property type="match status" value="1"/>
</dbReference>
<dbReference type="InterPro" id="IPR000182">
    <property type="entry name" value="GNAT_dom"/>
</dbReference>
<dbReference type="Gene3D" id="3.40.630.30">
    <property type="match status" value="1"/>
</dbReference>
<dbReference type="InterPro" id="IPR051531">
    <property type="entry name" value="N-acetyltransferase"/>
</dbReference>
<keyword evidence="3" id="KW-1185">Reference proteome</keyword>
<organism evidence="2 3">
    <name type="scientific">Vagococcus allomyrinae</name>
    <dbReference type="NCBI Taxonomy" id="2794353"/>
    <lineage>
        <taxon>Bacteria</taxon>
        <taxon>Bacillati</taxon>
        <taxon>Bacillota</taxon>
        <taxon>Bacilli</taxon>
        <taxon>Lactobacillales</taxon>
        <taxon>Enterococcaceae</taxon>
        <taxon>Vagococcus</taxon>
    </lineage>
</organism>